<dbReference type="InterPro" id="IPR013783">
    <property type="entry name" value="Ig-like_fold"/>
</dbReference>
<gene>
    <name evidence="2" type="ORF">LR394_03100</name>
</gene>
<dbReference type="AlphaFoldDB" id="A0A9X1SWX8"/>
<protein>
    <recommendedName>
        <fullName evidence="4">Big-1 domain-containing protein</fullName>
    </recommendedName>
</protein>
<dbReference type="Proteomes" id="UP001138997">
    <property type="component" value="Unassembled WGS sequence"/>
</dbReference>
<reference evidence="2" key="1">
    <citation type="submission" date="2021-11" db="EMBL/GenBank/DDBJ databases">
        <title>Streptomyces corallinus and Kineosporia corallina sp. nov., two new coral-derived marine actinobacteria.</title>
        <authorList>
            <person name="Buangrab K."/>
            <person name="Sutthacheep M."/>
            <person name="Yeemin T."/>
            <person name="Harunari E."/>
            <person name="Igarashi Y."/>
            <person name="Sripreechasak P."/>
            <person name="Kanchanasin P."/>
            <person name="Tanasupawat S."/>
            <person name="Phongsopitanun W."/>
        </authorList>
    </citation>
    <scope>NUCLEOTIDE SEQUENCE</scope>
    <source>
        <strain evidence="2">JCM 31032</strain>
    </source>
</reference>
<evidence type="ECO:0008006" key="4">
    <source>
        <dbReference type="Google" id="ProtNLM"/>
    </source>
</evidence>
<dbReference type="SUPFAM" id="SSF49373">
    <property type="entry name" value="Invasin/intimin cell-adhesion fragments"/>
    <property type="match status" value="1"/>
</dbReference>
<dbReference type="RefSeq" id="WP_231438783.1">
    <property type="nucleotide sequence ID" value="NZ_JAJOMB010000001.1"/>
</dbReference>
<keyword evidence="1" id="KW-0732">Signal</keyword>
<proteinExistence type="predicted"/>
<keyword evidence="3" id="KW-1185">Reference proteome</keyword>
<organism evidence="2 3">
    <name type="scientific">Kineosporia babensis</name>
    <dbReference type="NCBI Taxonomy" id="499548"/>
    <lineage>
        <taxon>Bacteria</taxon>
        <taxon>Bacillati</taxon>
        <taxon>Actinomycetota</taxon>
        <taxon>Actinomycetes</taxon>
        <taxon>Kineosporiales</taxon>
        <taxon>Kineosporiaceae</taxon>
        <taxon>Kineosporia</taxon>
    </lineage>
</organism>
<sequence>MNLNSKKARIPIAALGVTALCSAGFSVLASPAFAAGTEIGLNSGATSIGVGNFGSASAAAANAAYAMKIQETSLTNMVLAVDSAPTGGHVSYQKAASNAAASTGFTQVGAAVNVSEVQTLTRSATPTTGAYTVSVDGVSTASITTYTDTALAAALNAVVGDGNDVTVALSGQVYTITYGGSLSGTNVGPITQVANTLKDAGSVDVTLTSATSTPGSSTPGAAAASLATVAQTDNLYVTGDVPGTYKLRLFQDINANSVYDSADERTSAVVTLNVFDTGGTGTTTSTSDDVDPVIAATSPASAGDAIPAEITYNKTLSMSDARGGVATGLAGRLKDLTWLDVAQTGTTGIAAASGVHPDYSTTTNKMTYAVGTPTGAGSVTVKGDLAATAPASSAAYPASTAKTVTVTASTVAALALAAPAVDGKVKVTGSAVAVKAGTNTVEYTVTAKDGPTPAALPVAGAKVTFTLGGTDANVAKLTADGTAGAATTTSKAYTATTDSKGVATLKVTSSDPSAGSYTVAASSNSVNATQLTTTYAAAAATTIDTTSTSAELTPTVGTTTVVLKGEIKDQFGGAFVPGSSDSTQVTVQVPDGTQAGFAPLSSTGTFSYTYTAPTTPAPAVGDTTTFDFVYGTIPDASSAGGTIRWASAAAVSKITLTAPAAGAKSVGLLGNAAPVPAQANTGTPPFGNTTGAVTGTVYDAANAVLAYKAVTLKGDEGVWFSKTATPGVGSDKLVKTLDVVSDASGVISGAYVYFSKSGDLKVSATSGSTTQDTTVTVNPPAAAAGWEVSVNDVSGAPGSTLIVTGKVMDIFGNPVPSAVVNLTGDPATVGALGAAQVTTNSAGVFSTTFVTGTNSSGDVKLTAEINNNPATLTPNATLVAAGFTAPASKDTADSTISIAAKKLTISSTANVTAGGSGGTAKLSGTFLPNSSVDVYAKESGEKSYGLAETVETDAEGEWGMAIKVDKSTRFLVRSNGMSSPSTLTEVWSKVSLSAKALGKGRVQLSANGDPNVKAPLNFYRDVAGSKDPLVKKVTSSSTGVAKVTVKVAKGTRSFYVTYKAPGTTMGKSKVVKLKVK</sequence>
<evidence type="ECO:0000256" key="1">
    <source>
        <dbReference type="SAM" id="SignalP"/>
    </source>
</evidence>
<dbReference type="EMBL" id="JAJOMB010000001">
    <property type="protein sequence ID" value="MCD5309868.1"/>
    <property type="molecule type" value="Genomic_DNA"/>
</dbReference>
<evidence type="ECO:0000313" key="2">
    <source>
        <dbReference type="EMBL" id="MCD5309868.1"/>
    </source>
</evidence>
<dbReference type="GO" id="GO:0005975">
    <property type="term" value="P:carbohydrate metabolic process"/>
    <property type="evidence" value="ECO:0007669"/>
    <property type="project" value="UniProtKB-ARBA"/>
</dbReference>
<dbReference type="InterPro" id="IPR008964">
    <property type="entry name" value="Invasin/intimin_cell_adhesion"/>
</dbReference>
<feature type="chain" id="PRO_5040900566" description="Big-1 domain-containing protein" evidence="1">
    <location>
        <begin position="35"/>
        <end position="1076"/>
    </location>
</feature>
<comment type="caution">
    <text evidence="2">The sequence shown here is derived from an EMBL/GenBank/DDBJ whole genome shotgun (WGS) entry which is preliminary data.</text>
</comment>
<accession>A0A9X1SWX8</accession>
<evidence type="ECO:0000313" key="3">
    <source>
        <dbReference type="Proteomes" id="UP001138997"/>
    </source>
</evidence>
<name>A0A9X1SWX8_9ACTN</name>
<dbReference type="Gene3D" id="2.60.40.10">
    <property type="entry name" value="Immunoglobulins"/>
    <property type="match status" value="1"/>
</dbReference>
<feature type="signal peptide" evidence="1">
    <location>
        <begin position="1"/>
        <end position="34"/>
    </location>
</feature>